<sequence length="281" mass="31604">MQSIFHGRQLIITTKHEKHHAIAPVLERLLGVSCVLSSEFDTDSLGTFSGEIERKKDALATVREKCQVGMREANIDLGVATEGSFGPHPYFPFIAGHEEIILLIDQRHGLEILVRELTTETNFDGLQVSSEEDLLRFAERTGFPEHALILRPHKEAKAPIYKGIHTADTLLRHFKALKTAFGDVYVETDMRAMHNPMRMTFIEKLSDKLAQKALNNCPNCQTPGFSVTERIQGLPCAHCGRPTRSVLSHLMICAACSFQKEIPFPNEKQTEDPMYCDFCNP</sequence>
<dbReference type="EMBL" id="SGXG01000001">
    <property type="protein sequence ID" value="RZS98656.1"/>
    <property type="molecule type" value="Genomic_DNA"/>
</dbReference>
<protein>
    <recommendedName>
        <fullName evidence="1">DUF6671 domain-containing protein</fullName>
    </recommendedName>
</protein>
<accession>A0A4Q7PE30</accession>
<evidence type="ECO:0000259" key="1">
    <source>
        <dbReference type="Pfam" id="PF20376"/>
    </source>
</evidence>
<dbReference type="Pfam" id="PF20376">
    <property type="entry name" value="DUF6671"/>
    <property type="match status" value="1"/>
</dbReference>
<proteinExistence type="predicted"/>
<dbReference type="AlphaFoldDB" id="A0A4Q7PE30"/>
<reference evidence="2 3" key="1">
    <citation type="submission" date="2019-02" db="EMBL/GenBank/DDBJ databases">
        <title>Genomic Encyclopedia of Archaeal and Bacterial Type Strains, Phase II (KMG-II): from individual species to whole genera.</title>
        <authorList>
            <person name="Goeker M."/>
        </authorList>
    </citation>
    <scope>NUCLEOTIDE SEQUENCE [LARGE SCALE GENOMIC DNA]</scope>
    <source>
        <strain evidence="2 3">DSM 21411</strain>
    </source>
</reference>
<dbReference type="Proteomes" id="UP000292209">
    <property type="component" value="Unassembled WGS sequence"/>
</dbReference>
<dbReference type="RefSeq" id="WP_207226934.1">
    <property type="nucleotide sequence ID" value="NZ_SGXG01000001.1"/>
</dbReference>
<evidence type="ECO:0000313" key="3">
    <source>
        <dbReference type="Proteomes" id="UP000292209"/>
    </source>
</evidence>
<comment type="caution">
    <text evidence="2">The sequence shown here is derived from an EMBL/GenBank/DDBJ whole genome shotgun (WGS) entry which is preliminary data.</text>
</comment>
<organism evidence="2 3">
    <name type="scientific">Cecembia calidifontis</name>
    <dbReference type="NCBI Taxonomy" id="1187080"/>
    <lineage>
        <taxon>Bacteria</taxon>
        <taxon>Pseudomonadati</taxon>
        <taxon>Bacteroidota</taxon>
        <taxon>Cytophagia</taxon>
        <taxon>Cytophagales</taxon>
        <taxon>Cyclobacteriaceae</taxon>
        <taxon>Cecembia</taxon>
    </lineage>
</organism>
<name>A0A4Q7PE30_9BACT</name>
<keyword evidence="3" id="KW-1185">Reference proteome</keyword>
<feature type="domain" description="DUF6671" evidence="1">
    <location>
        <begin position="65"/>
        <end position="281"/>
    </location>
</feature>
<evidence type="ECO:0000313" key="2">
    <source>
        <dbReference type="EMBL" id="RZS98656.1"/>
    </source>
</evidence>
<gene>
    <name evidence="2" type="ORF">BC751_4321</name>
</gene>
<dbReference type="InterPro" id="IPR046612">
    <property type="entry name" value="DUF6671"/>
</dbReference>